<dbReference type="EMBL" id="ML119661">
    <property type="protein sequence ID" value="RPA84058.1"/>
    <property type="molecule type" value="Genomic_DNA"/>
</dbReference>
<sequence>MKLSSVFLALGVGLFPIISAAAIDTSAADNDLGFDLPDGFEAWSISPEDIPASFRKGTKAEADKFPPVSGLGKRQRVKPGLYMCTGAGFTGQCWYVRTDHLVCLNFPKQWNDKFTSIGPDEEQGCYFFV</sequence>
<dbReference type="Proteomes" id="UP000275078">
    <property type="component" value="Unassembled WGS sequence"/>
</dbReference>
<reference evidence="2 3" key="1">
    <citation type="journal article" date="2018" name="Nat. Ecol. Evol.">
        <title>Pezizomycetes genomes reveal the molecular basis of ectomycorrhizal truffle lifestyle.</title>
        <authorList>
            <person name="Murat C."/>
            <person name="Payen T."/>
            <person name="Noel B."/>
            <person name="Kuo A."/>
            <person name="Morin E."/>
            <person name="Chen J."/>
            <person name="Kohler A."/>
            <person name="Krizsan K."/>
            <person name="Balestrini R."/>
            <person name="Da Silva C."/>
            <person name="Montanini B."/>
            <person name="Hainaut M."/>
            <person name="Levati E."/>
            <person name="Barry K.W."/>
            <person name="Belfiori B."/>
            <person name="Cichocki N."/>
            <person name="Clum A."/>
            <person name="Dockter R.B."/>
            <person name="Fauchery L."/>
            <person name="Guy J."/>
            <person name="Iotti M."/>
            <person name="Le Tacon F."/>
            <person name="Lindquist E.A."/>
            <person name="Lipzen A."/>
            <person name="Malagnac F."/>
            <person name="Mello A."/>
            <person name="Molinier V."/>
            <person name="Miyauchi S."/>
            <person name="Poulain J."/>
            <person name="Riccioni C."/>
            <person name="Rubini A."/>
            <person name="Sitrit Y."/>
            <person name="Splivallo R."/>
            <person name="Traeger S."/>
            <person name="Wang M."/>
            <person name="Zifcakova L."/>
            <person name="Wipf D."/>
            <person name="Zambonelli A."/>
            <person name="Paolocci F."/>
            <person name="Nowrousian M."/>
            <person name="Ottonello S."/>
            <person name="Baldrian P."/>
            <person name="Spatafora J.W."/>
            <person name="Henrissat B."/>
            <person name="Nagy L.G."/>
            <person name="Aury J.M."/>
            <person name="Wincker P."/>
            <person name="Grigoriev I.V."/>
            <person name="Bonfante P."/>
            <person name="Martin F.M."/>
        </authorList>
    </citation>
    <scope>NUCLEOTIDE SEQUENCE [LARGE SCALE GENOMIC DNA]</scope>
    <source>
        <strain evidence="2 3">RN42</strain>
    </source>
</reference>
<protein>
    <submittedName>
        <fullName evidence="2">Uncharacterized protein</fullName>
    </submittedName>
</protein>
<accession>A0A3N4IHA4</accession>
<evidence type="ECO:0000256" key="1">
    <source>
        <dbReference type="SAM" id="SignalP"/>
    </source>
</evidence>
<feature type="signal peptide" evidence="1">
    <location>
        <begin position="1"/>
        <end position="22"/>
    </location>
</feature>
<keyword evidence="3" id="KW-1185">Reference proteome</keyword>
<evidence type="ECO:0000313" key="3">
    <source>
        <dbReference type="Proteomes" id="UP000275078"/>
    </source>
</evidence>
<dbReference type="AlphaFoldDB" id="A0A3N4IHA4"/>
<evidence type="ECO:0000313" key="2">
    <source>
        <dbReference type="EMBL" id="RPA84058.1"/>
    </source>
</evidence>
<proteinExistence type="predicted"/>
<keyword evidence="1" id="KW-0732">Signal</keyword>
<organism evidence="2 3">
    <name type="scientific">Ascobolus immersus RN42</name>
    <dbReference type="NCBI Taxonomy" id="1160509"/>
    <lineage>
        <taxon>Eukaryota</taxon>
        <taxon>Fungi</taxon>
        <taxon>Dikarya</taxon>
        <taxon>Ascomycota</taxon>
        <taxon>Pezizomycotina</taxon>
        <taxon>Pezizomycetes</taxon>
        <taxon>Pezizales</taxon>
        <taxon>Ascobolaceae</taxon>
        <taxon>Ascobolus</taxon>
    </lineage>
</organism>
<name>A0A3N4IHA4_ASCIM</name>
<gene>
    <name evidence="2" type="ORF">BJ508DRAFT_304224</name>
</gene>
<dbReference type="OrthoDB" id="2910287at2759"/>
<feature type="chain" id="PRO_5018112363" evidence="1">
    <location>
        <begin position="23"/>
        <end position="129"/>
    </location>
</feature>